<dbReference type="EMBL" id="JAVRHK010000002">
    <property type="protein sequence ID" value="MDT0675609.1"/>
    <property type="molecule type" value="Genomic_DNA"/>
</dbReference>
<evidence type="ECO:0000313" key="2">
    <source>
        <dbReference type="Proteomes" id="UP001262582"/>
    </source>
</evidence>
<accession>A0ABU3D299</accession>
<name>A0ABU3D299_9FLAO</name>
<comment type="caution">
    <text evidence="1">The sequence shown here is derived from an EMBL/GenBank/DDBJ whole genome shotgun (WGS) entry which is preliminary data.</text>
</comment>
<gene>
    <name evidence="1" type="ORF">RM539_03305</name>
</gene>
<keyword evidence="2" id="KW-1185">Reference proteome</keyword>
<organism evidence="1 2">
    <name type="scientific">Autumnicola musiva</name>
    <dbReference type="NCBI Taxonomy" id="3075589"/>
    <lineage>
        <taxon>Bacteria</taxon>
        <taxon>Pseudomonadati</taxon>
        <taxon>Bacteroidota</taxon>
        <taxon>Flavobacteriia</taxon>
        <taxon>Flavobacteriales</taxon>
        <taxon>Flavobacteriaceae</taxon>
        <taxon>Autumnicola</taxon>
    </lineage>
</organism>
<sequence length="108" mass="13207">MIVVVNKYLLAKGFKGVSLWPFIIVKYSGYKGDEIFINHEKIHLRQQLELLIIPFYLWYTAEFLIRCLQYKNAYKAYRNISFEKEAYQQEKDFSYLSRRNIWSFLKYL</sequence>
<evidence type="ECO:0008006" key="3">
    <source>
        <dbReference type="Google" id="ProtNLM"/>
    </source>
</evidence>
<evidence type="ECO:0000313" key="1">
    <source>
        <dbReference type="EMBL" id="MDT0675609.1"/>
    </source>
</evidence>
<dbReference type="RefSeq" id="WP_311502012.1">
    <property type="nucleotide sequence ID" value="NZ_JAVRHK010000002.1"/>
</dbReference>
<dbReference type="Proteomes" id="UP001262582">
    <property type="component" value="Unassembled WGS sequence"/>
</dbReference>
<protein>
    <recommendedName>
        <fullName evidence="3">Peptidase M56 domain-containing protein</fullName>
    </recommendedName>
</protein>
<reference evidence="1 2" key="1">
    <citation type="submission" date="2023-09" db="EMBL/GenBank/DDBJ databases">
        <authorList>
            <person name="Rey-Velasco X."/>
        </authorList>
    </citation>
    <scope>NUCLEOTIDE SEQUENCE [LARGE SCALE GENOMIC DNA]</scope>
    <source>
        <strain evidence="1 2">F117</strain>
    </source>
</reference>
<proteinExistence type="predicted"/>